<evidence type="ECO:0000256" key="6">
    <source>
        <dbReference type="ARBA" id="ARBA00034116"/>
    </source>
</evidence>
<evidence type="ECO:0000313" key="11">
    <source>
        <dbReference type="Proteomes" id="UP001353858"/>
    </source>
</evidence>
<comment type="similarity">
    <text evidence="6">Belongs to the CFAP45 family.</text>
</comment>
<dbReference type="InterPro" id="IPR043597">
    <property type="entry name" value="TPH_dom"/>
</dbReference>
<evidence type="ECO:0000256" key="5">
    <source>
        <dbReference type="ARBA" id="ARBA00023273"/>
    </source>
</evidence>
<protein>
    <recommendedName>
        <fullName evidence="7">Cilia- and flagella-associated protein 45</fullName>
    </recommendedName>
</protein>
<dbReference type="GO" id="GO:0031514">
    <property type="term" value="C:motile cilium"/>
    <property type="evidence" value="ECO:0007669"/>
    <property type="project" value="UniProtKB-SubCell"/>
</dbReference>
<dbReference type="PANTHER" id="PTHR15504">
    <property type="entry name" value="NASOPHARYNGEAL EPITHELIUM SPECIFIC PROTEIN 1"/>
    <property type="match status" value="1"/>
</dbReference>
<name>A0AAN7P0B1_9COLE</name>
<keyword evidence="5" id="KW-0966">Cell projection</keyword>
<organism evidence="10 11">
    <name type="scientific">Aquatica leii</name>
    <dbReference type="NCBI Taxonomy" id="1421715"/>
    <lineage>
        <taxon>Eukaryota</taxon>
        <taxon>Metazoa</taxon>
        <taxon>Ecdysozoa</taxon>
        <taxon>Arthropoda</taxon>
        <taxon>Hexapoda</taxon>
        <taxon>Insecta</taxon>
        <taxon>Pterygota</taxon>
        <taxon>Neoptera</taxon>
        <taxon>Endopterygota</taxon>
        <taxon>Coleoptera</taxon>
        <taxon>Polyphaga</taxon>
        <taxon>Elateriformia</taxon>
        <taxon>Elateroidea</taxon>
        <taxon>Lampyridae</taxon>
        <taxon>Luciolinae</taxon>
        <taxon>Aquatica</taxon>
    </lineage>
</organism>
<keyword evidence="11" id="KW-1185">Reference proteome</keyword>
<reference evidence="11" key="1">
    <citation type="submission" date="2023-01" db="EMBL/GenBank/DDBJ databases">
        <title>Key to firefly adult light organ development and bioluminescence: homeobox transcription factors regulate luciferase expression and transportation to peroxisome.</title>
        <authorList>
            <person name="Fu X."/>
        </authorList>
    </citation>
    <scope>NUCLEOTIDE SEQUENCE [LARGE SCALE GENOMIC DNA]</scope>
</reference>
<evidence type="ECO:0000256" key="2">
    <source>
        <dbReference type="ARBA" id="ARBA00022846"/>
    </source>
</evidence>
<dbReference type="AlphaFoldDB" id="A0AAN7P0B1"/>
<keyword evidence="4" id="KW-0969">Cilium</keyword>
<dbReference type="Proteomes" id="UP001353858">
    <property type="component" value="Unassembled WGS sequence"/>
</dbReference>
<evidence type="ECO:0000313" key="10">
    <source>
        <dbReference type="EMBL" id="KAK4874239.1"/>
    </source>
</evidence>
<sequence length="514" mass="60932">MSGKVHGRVQIKKPNMADHSIKQCNHQIGDKFIHQKTSNARESKKIVTLLDNKNIRDLIVPDPEPTKCAGIWSSTKFKKLKKQAHVLTNEDKIAIIENEQLKKQQLIIESKNRTDILKQAQKDEKTKAGSKLCAEDAEAAEKTLYALQRAFELRQEQEDEVKTANTVILAAKCLVIRQAQINEKELIRKEWTEEERRLDEIMEQERQKALRQEEERKRIRKERSQKQVQALSQQIFENEVLRLKELERKEEESRSINKALITMQRDDAEKIRVKNLENKKIRENLNRANKDMEQFRIVQKEEERIADLRTQEFMRKKAEREAKREAELAEIKAAKEREKARLEAEQLQAMCAASDEAELQALRVQEEVEREWREKERLAALKKKQDNDDLKRSRAKQLEDIKKQQALKIQKEEEEFHKVAQVQRELHERDCERKKKKREAAIKHRKELLQQINDKELDRIAKIKEKFEEGGILRMEQEMRSANIQNIIRKKVQRMRTNNVPEQVVADVERQLKI</sequence>
<evidence type="ECO:0000256" key="3">
    <source>
        <dbReference type="ARBA" id="ARBA00023054"/>
    </source>
</evidence>
<comment type="caution">
    <text evidence="10">The sequence shown here is derived from an EMBL/GenBank/DDBJ whole genome shotgun (WGS) entry which is preliminary data.</text>
</comment>
<keyword evidence="2" id="KW-0282">Flagellum</keyword>
<dbReference type="PANTHER" id="PTHR15504:SF0">
    <property type="entry name" value="CILIA- AND FLAGELLA-ASSOCIATED PROTEIN 45"/>
    <property type="match status" value="1"/>
</dbReference>
<dbReference type="InterPro" id="IPR033253">
    <property type="entry name" value="CFAP45"/>
</dbReference>
<feature type="coiled-coil region" evidence="8">
    <location>
        <begin position="395"/>
        <end position="466"/>
    </location>
</feature>
<dbReference type="Pfam" id="PF13868">
    <property type="entry name" value="TPH"/>
    <property type="match status" value="1"/>
</dbReference>
<evidence type="ECO:0000256" key="4">
    <source>
        <dbReference type="ARBA" id="ARBA00023069"/>
    </source>
</evidence>
<evidence type="ECO:0000256" key="8">
    <source>
        <dbReference type="SAM" id="Coils"/>
    </source>
</evidence>
<keyword evidence="3 8" id="KW-0175">Coiled coil</keyword>
<dbReference type="EMBL" id="JARPUR010000006">
    <property type="protein sequence ID" value="KAK4874239.1"/>
    <property type="molecule type" value="Genomic_DNA"/>
</dbReference>
<gene>
    <name evidence="10" type="ORF">RN001_013599</name>
</gene>
<proteinExistence type="inferred from homology"/>
<accession>A0AAN7P0B1</accession>
<evidence type="ECO:0000256" key="7">
    <source>
        <dbReference type="ARBA" id="ARBA00034142"/>
    </source>
</evidence>
<comment type="subcellular location">
    <subcellularLocation>
        <location evidence="1">Cell projection</location>
        <location evidence="1">Cilium</location>
        <location evidence="1">Flagellum</location>
    </subcellularLocation>
</comment>
<evidence type="ECO:0000259" key="9">
    <source>
        <dbReference type="Pfam" id="PF13868"/>
    </source>
</evidence>
<feature type="coiled-coil region" evidence="8">
    <location>
        <begin position="188"/>
        <end position="357"/>
    </location>
</feature>
<feature type="domain" description="Trichohyalin-plectin-homology" evidence="9">
    <location>
        <begin position="155"/>
        <end position="502"/>
    </location>
</feature>
<evidence type="ECO:0000256" key="1">
    <source>
        <dbReference type="ARBA" id="ARBA00004230"/>
    </source>
</evidence>